<feature type="compositionally biased region" description="Basic and acidic residues" evidence="1">
    <location>
        <begin position="545"/>
        <end position="561"/>
    </location>
</feature>
<sequence>MEDFEDDSFENYEPEEEYNDEHESFHEPNHEEHLDEPIYIPSSMNDDEEVHQQQQEYPSSFGDDIYGNIYDDDEVQNSKEFHHPSKESDHIIAVATIQENVNQSEEKIVTNTSSHVLEEEDESFEDFEDHHDEEEQDSAKIQLSTQNIISRTATCQEHLTTTTSQHKTETDLNHSTILNSSSTSNQKKPFSTVQEYDYTPYYQKRQKPYNEQEIKEYMKRKKAQEEKLSKQRQESTVVTPYYLARKKPYDEEKVKEFMKMKQERDRKKQEEQKQEIELRENASKEKTVSSSKNKPEMPEFLKKQLEQEEKSSHQVMDPRKRVKEYGKKVREKLAEDHEKIMAERRLAKKIALEKKRREMHHLKLDLHMSHFKLRESDEQSEDSTWSNWSAPAKLSDLDPKTYKSKSDKYCFKVTNSVIQQDGERIDSEVNNNTTSKEQDEHRRKIIEEALSLIAAAKQQPSQKEQVSNPTLPANESFSKLNISENQEFQQPDIISKSDRPVLNNCSSSNNNFSTAIQSLIMNLSRKTSSKEIQVSEEINSQTHSETNHKPETPNMFGDEKKNESHSLVMNGQPENKHLPETISLEHDQEQPSCRIEYFERAQLSNSSVKKSPRLLLQKKPSSKLIPQDFETTTQTIHEIQSKEMNDSCEILQSIPTPLTISENDHDNNHSEIKQSIPVQPLESCKTLTIEDDDQSSEASFSNEFYTKKDEIKKMVFSLMKKQETHPNKKKKEKHTKKLISLLNPAEVTQDDPFNIISTIREKKKQEELLERKRRKEKVKQELATLKQERKERMQQQLQNKQNHSTQENQNSSSPNAKCQNESGTHVGIQTYPQVTIEYDFEKDEEGRRMHVTEISVKLILTNYYYTSQTFNQQHVPLLNYWDYSHPPSFYPHGMETSIPMSNAPLLGTERIIENLVDERLSPSELAEKLLDSLTVYEKVLESEARFTSLLALNN</sequence>
<dbReference type="GeneID" id="68096564"/>
<feature type="compositionally biased region" description="Acidic residues" evidence="1">
    <location>
        <begin position="118"/>
        <end position="136"/>
    </location>
</feature>
<dbReference type="RefSeq" id="XP_044549117.1">
    <property type="nucleotide sequence ID" value="XM_044693712.1"/>
</dbReference>
<feature type="compositionally biased region" description="Polar residues" evidence="1">
    <location>
        <begin position="173"/>
        <end position="192"/>
    </location>
</feature>
<evidence type="ECO:0000313" key="3">
    <source>
        <dbReference type="Proteomes" id="UP000816034"/>
    </source>
</evidence>
<feature type="region of interest" description="Disordered" evidence="1">
    <location>
        <begin position="257"/>
        <end position="300"/>
    </location>
</feature>
<dbReference type="Proteomes" id="UP000816034">
    <property type="component" value="Unassembled WGS sequence"/>
</dbReference>
<name>A0AA88GS35_NAELO</name>
<protein>
    <submittedName>
        <fullName evidence="2">Uncharacterized protein</fullName>
    </submittedName>
</protein>
<dbReference type="EMBL" id="PYSW02000020">
    <property type="protein sequence ID" value="KAG2383438.1"/>
    <property type="molecule type" value="Genomic_DNA"/>
</dbReference>
<feature type="region of interest" description="Disordered" evidence="1">
    <location>
        <begin position="111"/>
        <end position="140"/>
    </location>
</feature>
<accession>A0AA88GS35</accession>
<feature type="compositionally biased region" description="Polar residues" evidence="1">
    <location>
        <begin position="535"/>
        <end position="544"/>
    </location>
</feature>
<evidence type="ECO:0000256" key="1">
    <source>
        <dbReference type="SAM" id="MobiDB-lite"/>
    </source>
</evidence>
<comment type="caution">
    <text evidence="2">The sequence shown here is derived from an EMBL/GenBank/DDBJ whole genome shotgun (WGS) entry which is preliminary data.</text>
</comment>
<organism evidence="2 3">
    <name type="scientific">Naegleria lovaniensis</name>
    <name type="common">Amoeba</name>
    <dbReference type="NCBI Taxonomy" id="51637"/>
    <lineage>
        <taxon>Eukaryota</taxon>
        <taxon>Discoba</taxon>
        <taxon>Heterolobosea</taxon>
        <taxon>Tetramitia</taxon>
        <taxon>Eutetramitia</taxon>
        <taxon>Vahlkampfiidae</taxon>
        <taxon>Naegleria</taxon>
    </lineage>
</organism>
<evidence type="ECO:0000313" key="2">
    <source>
        <dbReference type="EMBL" id="KAG2383438.1"/>
    </source>
</evidence>
<dbReference type="AlphaFoldDB" id="A0AA88GS35"/>
<reference evidence="2 3" key="1">
    <citation type="journal article" date="2018" name="BMC Genomics">
        <title>The genome of Naegleria lovaniensis, the basis for a comparative approach to unravel pathogenicity factors of the human pathogenic amoeba N. fowleri.</title>
        <authorList>
            <person name="Liechti N."/>
            <person name="Schurch N."/>
            <person name="Bruggmann R."/>
            <person name="Wittwer M."/>
        </authorList>
    </citation>
    <scope>NUCLEOTIDE SEQUENCE [LARGE SCALE GENOMIC DNA]</scope>
    <source>
        <strain evidence="2 3">ATCC 30569</strain>
    </source>
</reference>
<feature type="compositionally biased region" description="Basic and acidic residues" evidence="1">
    <location>
        <begin position="21"/>
        <end position="36"/>
    </location>
</feature>
<feature type="region of interest" description="Disordered" evidence="1">
    <location>
        <begin position="1"/>
        <end position="70"/>
    </location>
</feature>
<gene>
    <name evidence="2" type="ORF">C9374_004109</name>
</gene>
<feature type="region of interest" description="Disordered" evidence="1">
    <location>
        <begin position="378"/>
        <end position="403"/>
    </location>
</feature>
<keyword evidence="3" id="KW-1185">Reference proteome</keyword>
<feature type="region of interest" description="Disordered" evidence="1">
    <location>
        <begin position="535"/>
        <end position="561"/>
    </location>
</feature>
<feature type="compositionally biased region" description="Acidic residues" evidence="1">
    <location>
        <begin position="1"/>
        <end position="20"/>
    </location>
</feature>
<proteinExistence type="predicted"/>
<feature type="compositionally biased region" description="Polar residues" evidence="1">
    <location>
        <begin position="794"/>
        <end position="823"/>
    </location>
</feature>
<feature type="region of interest" description="Disordered" evidence="1">
    <location>
        <begin position="159"/>
        <end position="192"/>
    </location>
</feature>
<feature type="region of interest" description="Disordered" evidence="1">
    <location>
        <begin position="785"/>
        <end position="826"/>
    </location>
</feature>